<name>A0A932CQC3_UNCTE</name>
<reference evidence="1" key="1">
    <citation type="submission" date="2020-07" db="EMBL/GenBank/DDBJ databases">
        <title>Huge and variable diversity of episymbiotic CPR bacteria and DPANN archaea in groundwater ecosystems.</title>
        <authorList>
            <person name="He C.Y."/>
            <person name="Keren R."/>
            <person name="Whittaker M."/>
            <person name="Farag I.F."/>
            <person name="Doudna J."/>
            <person name="Cate J.H.D."/>
            <person name="Banfield J.F."/>
        </authorList>
    </citation>
    <scope>NUCLEOTIDE SEQUENCE</scope>
    <source>
        <strain evidence="1">NC_groundwater_672_Ag_B-0.1um_62_36</strain>
    </source>
</reference>
<evidence type="ECO:0000313" key="1">
    <source>
        <dbReference type="EMBL" id="MBI2877538.1"/>
    </source>
</evidence>
<feature type="non-terminal residue" evidence="1">
    <location>
        <position position="1"/>
    </location>
</feature>
<dbReference type="Proteomes" id="UP000769766">
    <property type="component" value="Unassembled WGS sequence"/>
</dbReference>
<proteinExistence type="predicted"/>
<evidence type="ECO:0000313" key="2">
    <source>
        <dbReference type="Proteomes" id="UP000769766"/>
    </source>
</evidence>
<organism evidence="1 2">
    <name type="scientific">Tectimicrobiota bacterium</name>
    <dbReference type="NCBI Taxonomy" id="2528274"/>
    <lineage>
        <taxon>Bacteria</taxon>
        <taxon>Pseudomonadati</taxon>
        <taxon>Nitrospinota/Tectimicrobiota group</taxon>
        <taxon>Candidatus Tectimicrobiota</taxon>
    </lineage>
</organism>
<protein>
    <submittedName>
        <fullName evidence="1">Uncharacterized protein</fullName>
    </submittedName>
</protein>
<sequence>LLQIGEGLGLVEIDGGQRQCQCLCCGHPLGPADCNWKEFSLQRSVPPSEAGPWVALHRELELRQFLCPGCGRLLSTEVARRGELPLWEVELKEIRPQRR</sequence>
<dbReference type="InterPro" id="IPR016750">
    <property type="entry name" value="Aceto_COase_bsu/gsu"/>
</dbReference>
<dbReference type="AlphaFoldDB" id="A0A932CQC3"/>
<gene>
    <name evidence="1" type="ORF">HYY20_11715</name>
</gene>
<comment type="caution">
    <text evidence="1">The sequence shown here is derived from an EMBL/GenBank/DDBJ whole genome shotgun (WGS) entry which is preliminary data.</text>
</comment>
<accession>A0A932CQC3</accession>
<dbReference type="Pfam" id="PF08882">
    <property type="entry name" value="Acetone_carb_G"/>
    <property type="match status" value="1"/>
</dbReference>
<dbReference type="EMBL" id="JACPRF010000359">
    <property type="protein sequence ID" value="MBI2877538.1"/>
    <property type="molecule type" value="Genomic_DNA"/>
</dbReference>